<feature type="compositionally biased region" description="Acidic residues" evidence="5">
    <location>
        <begin position="52"/>
        <end position="62"/>
    </location>
</feature>
<dbReference type="PROSITE" id="PS52015">
    <property type="entry name" value="TONB_CTD"/>
    <property type="match status" value="1"/>
</dbReference>
<feature type="transmembrane region" description="Helical" evidence="6">
    <location>
        <begin position="12"/>
        <end position="31"/>
    </location>
</feature>
<reference evidence="8 9" key="1">
    <citation type="submission" date="2020-08" db="EMBL/GenBank/DDBJ databases">
        <title>Genomic Encyclopedia of Type Strains, Phase IV (KMG-IV): sequencing the most valuable type-strain genomes for metagenomic binning, comparative biology and taxonomic classification.</title>
        <authorList>
            <person name="Goeker M."/>
        </authorList>
    </citation>
    <scope>NUCLEOTIDE SEQUENCE [LARGE SCALE GENOMIC DNA]</scope>
    <source>
        <strain evidence="8 9">DSM 102255</strain>
    </source>
</reference>
<dbReference type="AlphaFoldDB" id="A0A841J4I2"/>
<evidence type="ECO:0000256" key="4">
    <source>
        <dbReference type="ARBA" id="ARBA00023136"/>
    </source>
</evidence>
<evidence type="ECO:0000256" key="6">
    <source>
        <dbReference type="SAM" id="Phobius"/>
    </source>
</evidence>
<evidence type="ECO:0000259" key="7">
    <source>
        <dbReference type="PROSITE" id="PS52015"/>
    </source>
</evidence>
<keyword evidence="3 6" id="KW-1133">Transmembrane helix</keyword>
<proteinExistence type="predicted"/>
<protein>
    <submittedName>
        <fullName evidence="8">Protein TonB</fullName>
    </submittedName>
</protein>
<gene>
    <name evidence="8" type="ORF">FHS92_002171</name>
</gene>
<accession>A0A841J4I2</accession>
<dbReference type="InterPro" id="IPR006260">
    <property type="entry name" value="TonB/TolA_C"/>
</dbReference>
<dbReference type="InterPro" id="IPR037682">
    <property type="entry name" value="TonB_C"/>
</dbReference>
<feature type="compositionally biased region" description="Pro residues" evidence="5">
    <location>
        <begin position="63"/>
        <end position="83"/>
    </location>
</feature>
<keyword evidence="4 6" id="KW-0472">Membrane</keyword>
<evidence type="ECO:0000313" key="9">
    <source>
        <dbReference type="Proteomes" id="UP000552700"/>
    </source>
</evidence>
<dbReference type="GO" id="GO:0055085">
    <property type="term" value="P:transmembrane transport"/>
    <property type="evidence" value="ECO:0007669"/>
    <property type="project" value="InterPro"/>
</dbReference>
<keyword evidence="2 6" id="KW-0812">Transmembrane</keyword>
<keyword evidence="9" id="KW-1185">Reference proteome</keyword>
<comment type="subcellular location">
    <subcellularLocation>
        <location evidence="1">Membrane</location>
        <topology evidence="1">Single-pass membrane protein</topology>
    </subcellularLocation>
</comment>
<feature type="compositionally biased region" description="Low complexity" evidence="5">
    <location>
        <begin position="84"/>
        <end position="95"/>
    </location>
</feature>
<dbReference type="Pfam" id="PF03544">
    <property type="entry name" value="TonB_C"/>
    <property type="match status" value="1"/>
</dbReference>
<evidence type="ECO:0000256" key="3">
    <source>
        <dbReference type="ARBA" id="ARBA00022989"/>
    </source>
</evidence>
<evidence type="ECO:0000313" key="8">
    <source>
        <dbReference type="EMBL" id="MBB6124426.1"/>
    </source>
</evidence>
<dbReference type="RefSeq" id="WP_184080500.1">
    <property type="nucleotide sequence ID" value="NZ_JACIJP010000003.1"/>
</dbReference>
<organism evidence="8 9">
    <name type="scientific">Sphingobium subterraneum</name>
    <dbReference type="NCBI Taxonomy" id="627688"/>
    <lineage>
        <taxon>Bacteria</taxon>
        <taxon>Pseudomonadati</taxon>
        <taxon>Pseudomonadota</taxon>
        <taxon>Alphaproteobacteria</taxon>
        <taxon>Sphingomonadales</taxon>
        <taxon>Sphingomonadaceae</taxon>
        <taxon>Sphingobium</taxon>
    </lineage>
</organism>
<feature type="compositionally biased region" description="Pro residues" evidence="5">
    <location>
        <begin position="96"/>
        <end position="116"/>
    </location>
</feature>
<dbReference type="EMBL" id="JACIJP010000003">
    <property type="protein sequence ID" value="MBB6124426.1"/>
    <property type="molecule type" value="Genomic_DNA"/>
</dbReference>
<dbReference type="Proteomes" id="UP000552700">
    <property type="component" value="Unassembled WGS sequence"/>
</dbReference>
<sequence>MAYADHSQTSSRTISLVIVALIHIILGYAFVTGLGMKYVKKAAEQLNVIDVAEEPPPPDEEPPPPPPDQNVPPPPVVSPPPIVQTPVSAPPIQTVPTPPPVYIPSPAPPPPAPPAPTISKAAGAKGNPANWVSSDDYPASSLRRESQGTSAITWEINEQGRVENCRVTSSSGDADLDDAACKAISRRGRYSPAVDQNGNPIRSTQSRRIVWRLPE</sequence>
<comment type="caution">
    <text evidence="8">The sequence shown here is derived from an EMBL/GenBank/DDBJ whole genome shotgun (WGS) entry which is preliminary data.</text>
</comment>
<feature type="domain" description="TonB C-terminal" evidence="7">
    <location>
        <begin position="122"/>
        <end position="215"/>
    </location>
</feature>
<dbReference type="GO" id="GO:0016020">
    <property type="term" value="C:membrane"/>
    <property type="evidence" value="ECO:0007669"/>
    <property type="project" value="UniProtKB-SubCell"/>
</dbReference>
<dbReference type="SUPFAM" id="SSF74653">
    <property type="entry name" value="TolA/TonB C-terminal domain"/>
    <property type="match status" value="1"/>
</dbReference>
<evidence type="ECO:0000256" key="5">
    <source>
        <dbReference type="SAM" id="MobiDB-lite"/>
    </source>
</evidence>
<name>A0A841J4I2_9SPHN</name>
<dbReference type="NCBIfam" id="TIGR01352">
    <property type="entry name" value="tonB_Cterm"/>
    <property type="match status" value="1"/>
</dbReference>
<dbReference type="PRINTS" id="PR01217">
    <property type="entry name" value="PRICHEXTENSN"/>
</dbReference>
<evidence type="ECO:0000256" key="1">
    <source>
        <dbReference type="ARBA" id="ARBA00004167"/>
    </source>
</evidence>
<evidence type="ECO:0000256" key="2">
    <source>
        <dbReference type="ARBA" id="ARBA00022692"/>
    </source>
</evidence>
<dbReference type="Gene3D" id="3.30.1150.10">
    <property type="match status" value="1"/>
</dbReference>
<feature type="region of interest" description="Disordered" evidence="5">
    <location>
        <begin position="52"/>
        <end position="147"/>
    </location>
</feature>